<dbReference type="PROSITE" id="PS50887">
    <property type="entry name" value="GGDEF"/>
    <property type="match status" value="1"/>
</dbReference>
<dbReference type="FunFam" id="3.30.70.270:FF:000001">
    <property type="entry name" value="Diguanylate cyclase domain protein"/>
    <property type="match status" value="1"/>
</dbReference>
<dbReference type="AlphaFoldDB" id="A0A917AR26"/>
<dbReference type="PANTHER" id="PTHR45138">
    <property type="entry name" value="REGULATORY COMPONENTS OF SENSORY TRANSDUCTION SYSTEM"/>
    <property type="match status" value="1"/>
</dbReference>
<dbReference type="InterPro" id="IPR029787">
    <property type="entry name" value="Nucleotide_cyclase"/>
</dbReference>
<proteinExistence type="predicted"/>
<protein>
    <recommendedName>
        <fullName evidence="1">GGDEF domain-containing protein</fullName>
    </recommendedName>
</protein>
<keyword evidence="3" id="KW-1185">Reference proteome</keyword>
<accession>A0A917AR26</accession>
<reference evidence="2" key="1">
    <citation type="journal article" date="2014" name="Int. J. Syst. Evol. Microbiol.">
        <title>Complete genome sequence of Corynebacterium casei LMG S-19264T (=DSM 44701T), isolated from a smear-ripened cheese.</title>
        <authorList>
            <consortium name="US DOE Joint Genome Institute (JGI-PGF)"/>
            <person name="Walter F."/>
            <person name="Albersmeier A."/>
            <person name="Kalinowski J."/>
            <person name="Ruckert C."/>
        </authorList>
    </citation>
    <scope>NUCLEOTIDE SEQUENCE</scope>
    <source>
        <strain evidence="2">CGMCC 1.12698</strain>
    </source>
</reference>
<dbReference type="GO" id="GO:0052621">
    <property type="term" value="F:diguanylate cyclase activity"/>
    <property type="evidence" value="ECO:0007669"/>
    <property type="project" value="TreeGrafter"/>
</dbReference>
<feature type="domain" description="GGDEF" evidence="1">
    <location>
        <begin position="336"/>
        <end position="469"/>
    </location>
</feature>
<dbReference type="SUPFAM" id="SSF55073">
    <property type="entry name" value="Nucleotide cyclase"/>
    <property type="match status" value="1"/>
</dbReference>
<comment type="caution">
    <text evidence="2">The sequence shown here is derived from an EMBL/GenBank/DDBJ whole genome shotgun (WGS) entry which is preliminary data.</text>
</comment>
<dbReference type="InterPro" id="IPR011990">
    <property type="entry name" value="TPR-like_helical_dom_sf"/>
</dbReference>
<dbReference type="PANTHER" id="PTHR45138:SF9">
    <property type="entry name" value="DIGUANYLATE CYCLASE DGCM-RELATED"/>
    <property type="match status" value="1"/>
</dbReference>
<dbReference type="InterPro" id="IPR043128">
    <property type="entry name" value="Rev_trsase/Diguanyl_cyclase"/>
</dbReference>
<sequence length="469" mass="53668">MDKKELEVLQQKVVRLRAEGKYKETIEVGYELLEHGLRLNDYKSMLTAYIHNAISFYCIGDIEKTFQSISAYQEICSQRGDDDDWLSLYNVSFFVYEMRKDTDKAKATLWKSIDLGKKLGRYNIVSNAYSNMSHVYMVEEDYENAWKMAKLGIEMAMLHTPRSEILELRVKLNLAKSYIGMSDLEISKALIDEIMQSPLLHSFVREKSQCYDLQGIWYAKQQQYKEAFDSFTTAKELVEGYNDVYLLKTIQEERCKLCELMGDVELGYVVQKEYIALLKEISDRKFALEALRLDVKHSLSMMEKKANIDSLTGVYSRSYVEGIANDWLKQASITGESIVCIVFDMDNFKAYNDEYGHLFGDEMIKLVGKVGVSILGNDEIIGRYGGDEFIMLLKYASLEYGMKKAEQLKAALQKITVDKEDKAITIQVSVGVSDNVSGRVALFEELFHVADTALYRAKNSGKNRICASV</sequence>
<dbReference type="Proteomes" id="UP000605259">
    <property type="component" value="Unassembled WGS sequence"/>
</dbReference>
<dbReference type="EMBL" id="BMFK01000001">
    <property type="protein sequence ID" value="GGE68484.1"/>
    <property type="molecule type" value="Genomic_DNA"/>
</dbReference>
<dbReference type="SMART" id="SM00267">
    <property type="entry name" value="GGDEF"/>
    <property type="match status" value="1"/>
</dbReference>
<evidence type="ECO:0000259" key="1">
    <source>
        <dbReference type="PROSITE" id="PS50887"/>
    </source>
</evidence>
<dbReference type="GO" id="GO:1902201">
    <property type="term" value="P:negative regulation of bacterial-type flagellum-dependent cell motility"/>
    <property type="evidence" value="ECO:0007669"/>
    <property type="project" value="TreeGrafter"/>
</dbReference>
<dbReference type="InterPro" id="IPR050469">
    <property type="entry name" value="Diguanylate_Cyclase"/>
</dbReference>
<dbReference type="GO" id="GO:0043709">
    <property type="term" value="P:cell adhesion involved in single-species biofilm formation"/>
    <property type="evidence" value="ECO:0007669"/>
    <property type="project" value="TreeGrafter"/>
</dbReference>
<dbReference type="RefSeq" id="WP_188388048.1">
    <property type="nucleotide sequence ID" value="NZ_BMFK01000001.1"/>
</dbReference>
<reference evidence="2" key="2">
    <citation type="submission" date="2020-09" db="EMBL/GenBank/DDBJ databases">
        <authorList>
            <person name="Sun Q."/>
            <person name="Zhou Y."/>
        </authorList>
    </citation>
    <scope>NUCLEOTIDE SEQUENCE</scope>
    <source>
        <strain evidence="2">CGMCC 1.12698</strain>
    </source>
</reference>
<dbReference type="NCBIfam" id="TIGR00254">
    <property type="entry name" value="GGDEF"/>
    <property type="match status" value="1"/>
</dbReference>
<evidence type="ECO:0000313" key="3">
    <source>
        <dbReference type="Proteomes" id="UP000605259"/>
    </source>
</evidence>
<organism evidence="2 3">
    <name type="scientific">Priestia taiwanensis</name>
    <dbReference type="NCBI Taxonomy" id="1347902"/>
    <lineage>
        <taxon>Bacteria</taxon>
        <taxon>Bacillati</taxon>
        <taxon>Bacillota</taxon>
        <taxon>Bacilli</taxon>
        <taxon>Bacillales</taxon>
        <taxon>Bacillaceae</taxon>
        <taxon>Priestia</taxon>
    </lineage>
</organism>
<dbReference type="GO" id="GO:0005886">
    <property type="term" value="C:plasma membrane"/>
    <property type="evidence" value="ECO:0007669"/>
    <property type="project" value="TreeGrafter"/>
</dbReference>
<name>A0A917AR26_9BACI</name>
<gene>
    <name evidence="2" type="ORF">GCM10007140_18200</name>
</gene>
<dbReference type="Gene3D" id="1.25.40.10">
    <property type="entry name" value="Tetratricopeptide repeat domain"/>
    <property type="match status" value="1"/>
</dbReference>
<dbReference type="SUPFAM" id="SSF48452">
    <property type="entry name" value="TPR-like"/>
    <property type="match status" value="1"/>
</dbReference>
<dbReference type="InterPro" id="IPR000160">
    <property type="entry name" value="GGDEF_dom"/>
</dbReference>
<dbReference type="Gene3D" id="3.30.70.270">
    <property type="match status" value="1"/>
</dbReference>
<dbReference type="CDD" id="cd01949">
    <property type="entry name" value="GGDEF"/>
    <property type="match status" value="1"/>
</dbReference>
<dbReference type="Pfam" id="PF00990">
    <property type="entry name" value="GGDEF"/>
    <property type="match status" value="1"/>
</dbReference>
<evidence type="ECO:0000313" key="2">
    <source>
        <dbReference type="EMBL" id="GGE68484.1"/>
    </source>
</evidence>